<gene>
    <name evidence="3" type="ORF">L228DRAFT_98373</name>
</gene>
<proteinExistence type="predicted"/>
<feature type="compositionally biased region" description="Low complexity" evidence="1">
    <location>
        <begin position="887"/>
        <end position="896"/>
    </location>
</feature>
<feature type="compositionally biased region" description="Basic residues" evidence="1">
    <location>
        <begin position="19"/>
        <end position="31"/>
    </location>
</feature>
<accession>A0A165I7X8</accession>
<dbReference type="Pfam" id="PF20411">
    <property type="entry name" value="DUF6697"/>
    <property type="match status" value="1"/>
</dbReference>
<feature type="compositionally biased region" description="Acidic residues" evidence="1">
    <location>
        <begin position="697"/>
        <end position="710"/>
    </location>
</feature>
<name>A0A165I7X8_XYLHT</name>
<organism evidence="3 4">
    <name type="scientific">Xylona heveae (strain CBS 132557 / TC161)</name>
    <dbReference type="NCBI Taxonomy" id="1328760"/>
    <lineage>
        <taxon>Eukaryota</taxon>
        <taxon>Fungi</taxon>
        <taxon>Dikarya</taxon>
        <taxon>Ascomycota</taxon>
        <taxon>Pezizomycotina</taxon>
        <taxon>Xylonomycetes</taxon>
        <taxon>Xylonales</taxon>
        <taxon>Xylonaceae</taxon>
        <taxon>Xylona</taxon>
    </lineage>
</organism>
<feature type="compositionally biased region" description="Polar residues" evidence="1">
    <location>
        <begin position="51"/>
        <end position="63"/>
    </location>
</feature>
<feature type="compositionally biased region" description="Basic residues" evidence="1">
    <location>
        <begin position="811"/>
        <end position="820"/>
    </location>
</feature>
<dbReference type="AlphaFoldDB" id="A0A165I7X8"/>
<feature type="region of interest" description="Disordered" evidence="1">
    <location>
        <begin position="695"/>
        <end position="830"/>
    </location>
</feature>
<reference evidence="3 4" key="1">
    <citation type="journal article" date="2016" name="Fungal Biol.">
        <title>The genome of Xylona heveae provides a window into fungal endophytism.</title>
        <authorList>
            <person name="Gazis R."/>
            <person name="Kuo A."/>
            <person name="Riley R."/>
            <person name="LaButti K."/>
            <person name="Lipzen A."/>
            <person name="Lin J."/>
            <person name="Amirebrahimi M."/>
            <person name="Hesse C.N."/>
            <person name="Spatafora J.W."/>
            <person name="Henrissat B."/>
            <person name="Hainaut M."/>
            <person name="Grigoriev I.V."/>
            <person name="Hibbett D.S."/>
        </authorList>
    </citation>
    <scope>NUCLEOTIDE SEQUENCE [LARGE SCALE GENOMIC DNA]</scope>
    <source>
        <strain evidence="3 4">TC161</strain>
    </source>
</reference>
<sequence>MTPKPQEQSPVTRNTGQKTPKKRMPKARRGGKSGGQLFGGTQRDKDKATGNRVQAGSNFTPVNAPNPITLPSNPEILDSWPSKAADGSTKAPRKFPPTAKNTPVKATFRISGGSAPGDVVEAYVPTQRQKSYDEIKNADQDKAPNYSHDQQLVGIYNLLDNIAQSTQKAHTQILDLRTDLRAVDEYTRKIDGLSIKIRSSLQDLEDREHGQENLLGSVRDSLRKVLAEKKQSVHQKSIENSGEERNAAQLNESQAPLAPGQDPRQPRADMFEDDNSFTIPGDSMLLDGEETLDEEATLEKVPAGRPLDEHARQGTLDSTISNGRSRPAVKEAEDSGDSLYRLSEDVMDRPNRHPGVVPSSLRPSPDDFDLATLPAGGGDGLGHEPASSVTGDKRYTRAIEAMEDVQDEFAALPRALDIRLPPSPVVFPDNFINSALFGISRNDEHGTTFAKVSREMQTQQVFLCPEVIKIDPDIHEYAPLPGYNGALTLVDEQDGQGEVGERYPVFRRKPLPSGKHGRPRGLGWEYAGEYKIARRKIVPLEVWHLWSEVRREDIASRMHGSPWGEELLTRKMLDRPNMTEAEIISYFDRKRTPRLRMNWTLLQCTGWNHEHYDALVAALQEWEERQDPGTQRRKPAQFSGSLFITTSSSHSSENSSSESDEVKDGQANAGFNDAISVNSQPSGSPSSTRIIRKLFPDDEDDDEDEEDEEADIHRPGRRPPPTGATHQTEAQEPGPNRTMGKSQSTLKRNREDSLSDLESSSKDHDVLMQMIFGGIPRNENSNQPEKRTTSTGGNAEPAQSTPGAVSTTSATKKKTTKRPRLSGIIDTNAANAKSINTSLEDPIIISPLFKPPSSTKTTTTATPHISSSKRGNDPNLSSPSTRKHPPTSKTTTTSRVSDVHSNTNKPVGNSVLELFGGRLATMSSGGSSEGGRARPPTTTTTTISNPATISTTNPTIALYETGTATASSTATDAAGTAAGSTPATRPPHSLLPPRPVRPVTPVHQTPLSSSSTNNNNHKKNKLAQARGGIKLENDSHYNDVGVDGAGEKNEVTTSSRGRRVKKVDYGILRPEWRFSDNEDSDEDILI</sequence>
<feature type="region of interest" description="Disordered" evidence="1">
    <location>
        <begin position="646"/>
        <end position="666"/>
    </location>
</feature>
<dbReference type="EMBL" id="KV407456">
    <property type="protein sequence ID" value="KZF24515.1"/>
    <property type="molecule type" value="Genomic_DNA"/>
</dbReference>
<feature type="compositionally biased region" description="Low complexity" evidence="1">
    <location>
        <begin position="999"/>
        <end position="1015"/>
    </location>
</feature>
<keyword evidence="4" id="KW-1185">Reference proteome</keyword>
<dbReference type="GeneID" id="28902169"/>
<feature type="compositionally biased region" description="Low complexity" evidence="1">
    <location>
        <begin position="933"/>
        <end position="949"/>
    </location>
</feature>
<feature type="compositionally biased region" description="Basic and acidic residues" evidence="1">
    <location>
        <begin position="342"/>
        <end position="351"/>
    </location>
</feature>
<dbReference type="RefSeq" id="XP_018190070.1">
    <property type="nucleotide sequence ID" value="XM_018337032.1"/>
</dbReference>
<evidence type="ECO:0000313" key="3">
    <source>
        <dbReference type="EMBL" id="KZF24515.1"/>
    </source>
</evidence>
<feature type="region of interest" description="Disordered" evidence="1">
    <location>
        <begin position="845"/>
        <end position="949"/>
    </location>
</feature>
<feature type="region of interest" description="Disordered" evidence="1">
    <location>
        <begin position="298"/>
        <end position="389"/>
    </location>
</feature>
<feature type="region of interest" description="Disordered" evidence="1">
    <location>
        <begin position="253"/>
        <end position="283"/>
    </location>
</feature>
<feature type="domain" description="DUF6697" evidence="2">
    <location>
        <begin position="427"/>
        <end position="617"/>
    </location>
</feature>
<dbReference type="InterPro" id="IPR046520">
    <property type="entry name" value="DUF6697"/>
</dbReference>
<feature type="compositionally biased region" description="Polar residues" evidence="1">
    <location>
        <begin position="1"/>
        <end position="18"/>
    </location>
</feature>
<feature type="compositionally biased region" description="Low complexity" evidence="1">
    <location>
        <begin position="647"/>
        <end position="657"/>
    </location>
</feature>
<dbReference type="OrthoDB" id="5429267at2759"/>
<feature type="region of interest" description="Disordered" evidence="1">
    <location>
        <begin position="1"/>
        <end position="110"/>
    </location>
</feature>
<dbReference type="Proteomes" id="UP000076632">
    <property type="component" value="Unassembled WGS sequence"/>
</dbReference>
<feature type="compositionally biased region" description="Basic and acidic residues" evidence="1">
    <location>
        <begin position="748"/>
        <end position="766"/>
    </location>
</feature>
<feature type="region of interest" description="Disordered" evidence="1">
    <location>
        <begin position="967"/>
        <end position="1057"/>
    </location>
</feature>
<evidence type="ECO:0000259" key="2">
    <source>
        <dbReference type="Pfam" id="PF20411"/>
    </source>
</evidence>
<feature type="compositionally biased region" description="Pro residues" evidence="1">
    <location>
        <begin position="989"/>
        <end position="998"/>
    </location>
</feature>
<feature type="compositionally biased region" description="Polar residues" evidence="1">
    <location>
        <begin position="315"/>
        <end position="324"/>
    </location>
</feature>
<evidence type="ECO:0000256" key="1">
    <source>
        <dbReference type="SAM" id="MobiDB-lite"/>
    </source>
</evidence>
<protein>
    <recommendedName>
        <fullName evidence="2">DUF6697 domain-containing protein</fullName>
    </recommendedName>
</protein>
<feature type="compositionally biased region" description="Polar residues" evidence="1">
    <location>
        <begin position="778"/>
        <end position="805"/>
    </location>
</feature>
<feature type="compositionally biased region" description="Low complexity" evidence="1">
    <location>
        <begin position="846"/>
        <end position="868"/>
    </location>
</feature>
<evidence type="ECO:0000313" key="4">
    <source>
        <dbReference type="Proteomes" id="UP000076632"/>
    </source>
</evidence>
<feature type="compositionally biased region" description="Low complexity" evidence="1">
    <location>
        <begin position="967"/>
        <end position="988"/>
    </location>
</feature>
<dbReference type="InParanoid" id="A0A165I7X8"/>